<evidence type="ECO:0000256" key="1">
    <source>
        <dbReference type="SAM" id="MobiDB-lite"/>
    </source>
</evidence>
<dbReference type="Proteomes" id="UP000028582">
    <property type="component" value="Unassembled WGS sequence"/>
</dbReference>
<reference evidence="2 3" key="1">
    <citation type="submission" date="2013-11" db="EMBL/GenBank/DDBJ databases">
        <title>The Genome Sequence of Phytophthora parasitica P1976.</title>
        <authorList>
            <consortium name="The Broad Institute Genomics Platform"/>
            <person name="Russ C."/>
            <person name="Tyler B."/>
            <person name="Panabieres F."/>
            <person name="Shan W."/>
            <person name="Tripathy S."/>
            <person name="Grunwald N."/>
            <person name="Machado M."/>
            <person name="Johnson C.S."/>
            <person name="Walker B."/>
            <person name="Young S."/>
            <person name="Zeng Q."/>
            <person name="Gargeya S."/>
            <person name="Fitzgerald M."/>
            <person name="Haas B."/>
            <person name="Abouelleil A."/>
            <person name="Allen A.W."/>
            <person name="Alvarado L."/>
            <person name="Arachchi H.M."/>
            <person name="Berlin A.M."/>
            <person name="Chapman S.B."/>
            <person name="Gainer-Dewar J."/>
            <person name="Goldberg J."/>
            <person name="Griggs A."/>
            <person name="Gujja S."/>
            <person name="Hansen M."/>
            <person name="Howarth C."/>
            <person name="Imamovic A."/>
            <person name="Ireland A."/>
            <person name="Larimer J."/>
            <person name="McCowan C."/>
            <person name="Murphy C."/>
            <person name="Pearson M."/>
            <person name="Poon T.W."/>
            <person name="Priest M."/>
            <person name="Roberts A."/>
            <person name="Saif S."/>
            <person name="Shea T."/>
            <person name="Sisk P."/>
            <person name="Sykes S."/>
            <person name="Wortman J."/>
            <person name="Nusbaum C."/>
            <person name="Birren B."/>
        </authorList>
    </citation>
    <scope>NUCLEOTIDE SEQUENCE [LARGE SCALE GENOMIC DNA]</scope>
    <source>
        <strain evidence="2 3">P1976</strain>
    </source>
</reference>
<feature type="compositionally biased region" description="Polar residues" evidence="1">
    <location>
        <begin position="1"/>
        <end position="14"/>
    </location>
</feature>
<proteinExistence type="predicted"/>
<dbReference type="AlphaFoldDB" id="A0A080ZU09"/>
<gene>
    <name evidence="2" type="ORF">F444_13362</name>
</gene>
<protein>
    <submittedName>
        <fullName evidence="2">Uncharacterized protein</fullName>
    </submittedName>
</protein>
<evidence type="ECO:0000313" key="2">
    <source>
        <dbReference type="EMBL" id="ETO70120.1"/>
    </source>
</evidence>
<dbReference type="EMBL" id="ANJA01002410">
    <property type="protein sequence ID" value="ETO70120.1"/>
    <property type="molecule type" value="Genomic_DNA"/>
</dbReference>
<evidence type="ECO:0000313" key="3">
    <source>
        <dbReference type="Proteomes" id="UP000028582"/>
    </source>
</evidence>
<name>A0A080ZU09_PHYNI</name>
<organism evidence="2 3">
    <name type="scientific">Phytophthora nicotianae P1976</name>
    <dbReference type="NCBI Taxonomy" id="1317066"/>
    <lineage>
        <taxon>Eukaryota</taxon>
        <taxon>Sar</taxon>
        <taxon>Stramenopiles</taxon>
        <taxon>Oomycota</taxon>
        <taxon>Peronosporomycetes</taxon>
        <taxon>Peronosporales</taxon>
        <taxon>Peronosporaceae</taxon>
        <taxon>Phytophthora</taxon>
    </lineage>
</organism>
<feature type="region of interest" description="Disordered" evidence="1">
    <location>
        <begin position="1"/>
        <end position="35"/>
    </location>
</feature>
<accession>A0A080ZU09</accession>
<sequence>MSSHTSVSGKSNMLDSVPTEPPVTPLRSYSSVDSA</sequence>
<comment type="caution">
    <text evidence="2">The sequence shown here is derived from an EMBL/GenBank/DDBJ whole genome shotgun (WGS) entry which is preliminary data.</text>
</comment>